<reference evidence="2 3" key="1">
    <citation type="submission" date="2016-12" db="EMBL/GenBank/DDBJ databases">
        <title>Diversity of luminous bacteria.</title>
        <authorList>
            <person name="Yoshizawa S."/>
            <person name="Kogure K."/>
        </authorList>
    </citation>
    <scope>NUCLEOTIDE SEQUENCE [LARGE SCALE GENOMIC DNA]</scope>
    <source>
        <strain evidence="2 3">LC1-200</strain>
    </source>
</reference>
<dbReference type="OrthoDB" id="6314559at2"/>
<proteinExistence type="predicted"/>
<evidence type="ECO:0000313" key="3">
    <source>
        <dbReference type="Proteomes" id="UP000238730"/>
    </source>
</evidence>
<name>A0A2S7W082_PHOAN</name>
<feature type="coiled-coil region" evidence="1">
    <location>
        <begin position="62"/>
        <end position="89"/>
    </location>
</feature>
<dbReference type="EMBL" id="MSCJ01000001">
    <property type="protein sequence ID" value="PQJ67750.1"/>
    <property type="molecule type" value="Genomic_DNA"/>
</dbReference>
<organism evidence="2 3">
    <name type="scientific">Photobacterium angustum</name>
    <dbReference type="NCBI Taxonomy" id="661"/>
    <lineage>
        <taxon>Bacteria</taxon>
        <taxon>Pseudomonadati</taxon>
        <taxon>Pseudomonadota</taxon>
        <taxon>Gammaproteobacteria</taxon>
        <taxon>Vibrionales</taxon>
        <taxon>Vibrionaceae</taxon>
        <taxon>Photobacterium</taxon>
    </lineage>
</organism>
<gene>
    <name evidence="2" type="ORF">BTO08_10250</name>
</gene>
<sequence length="90" mass="9906">MSTITQELESAISSLISEGKEPSVALIKSRLATPLPIPVIIKALQAWKKNAKVPTIEKQTKALTAEERITQLEQQIITLSTRLAKLEAQQ</sequence>
<evidence type="ECO:0000256" key="1">
    <source>
        <dbReference type="SAM" id="Coils"/>
    </source>
</evidence>
<dbReference type="AlphaFoldDB" id="A0A2S7W082"/>
<protein>
    <recommendedName>
        <fullName evidence="4">KfrA N-terminal DNA-binding domain-containing protein</fullName>
    </recommendedName>
</protein>
<dbReference type="RefSeq" id="WP_105060871.1">
    <property type="nucleotide sequence ID" value="NZ_MSCJ01000001.1"/>
</dbReference>
<evidence type="ECO:0000313" key="2">
    <source>
        <dbReference type="EMBL" id="PQJ67750.1"/>
    </source>
</evidence>
<comment type="caution">
    <text evidence="2">The sequence shown here is derived from an EMBL/GenBank/DDBJ whole genome shotgun (WGS) entry which is preliminary data.</text>
</comment>
<evidence type="ECO:0008006" key="4">
    <source>
        <dbReference type="Google" id="ProtNLM"/>
    </source>
</evidence>
<dbReference type="Proteomes" id="UP000238730">
    <property type="component" value="Unassembled WGS sequence"/>
</dbReference>
<accession>A0A2S7W082</accession>
<keyword evidence="1" id="KW-0175">Coiled coil</keyword>